<dbReference type="EMBL" id="AE017341">
    <property type="protein sequence ID" value="AAW40971.2"/>
    <property type="molecule type" value="Genomic_DNA"/>
</dbReference>
<evidence type="ECO:0000256" key="6">
    <source>
        <dbReference type="SAM" id="Phobius"/>
    </source>
</evidence>
<dbReference type="VEuPathDB" id="FungiDB:CNA05030"/>
<dbReference type="InParanoid" id="Q5KNW9"/>
<comment type="subcellular location">
    <subcellularLocation>
        <location evidence="1">Membrane</location>
        <topology evidence="1">Multi-pass membrane protein</topology>
    </subcellularLocation>
</comment>
<gene>
    <name evidence="8" type="ordered locus">CNA05030</name>
</gene>
<feature type="region of interest" description="Disordered" evidence="5">
    <location>
        <begin position="469"/>
        <end position="514"/>
    </location>
</feature>
<dbReference type="InterPro" id="IPR036259">
    <property type="entry name" value="MFS_trans_sf"/>
</dbReference>
<evidence type="ECO:0000259" key="7">
    <source>
        <dbReference type="Pfam" id="PF23262"/>
    </source>
</evidence>
<feature type="transmembrane region" description="Helical" evidence="6">
    <location>
        <begin position="120"/>
        <end position="137"/>
    </location>
</feature>
<evidence type="ECO:0000256" key="1">
    <source>
        <dbReference type="ARBA" id="ARBA00004141"/>
    </source>
</evidence>
<dbReference type="SUPFAM" id="SSF103473">
    <property type="entry name" value="MFS general substrate transporter"/>
    <property type="match status" value="2"/>
</dbReference>
<feature type="transmembrane region" description="Helical" evidence="6">
    <location>
        <begin position="370"/>
        <end position="395"/>
    </location>
</feature>
<dbReference type="HOGENOM" id="CLU_012596_2_0_1"/>
<evidence type="ECO:0000256" key="4">
    <source>
        <dbReference type="ARBA" id="ARBA00023136"/>
    </source>
</evidence>
<dbReference type="GO" id="GO:0000329">
    <property type="term" value="C:fungal-type vacuole membrane"/>
    <property type="evidence" value="ECO:0000318"/>
    <property type="project" value="GO_Central"/>
</dbReference>
<keyword evidence="9" id="KW-1185">Reference proteome</keyword>
<accession>Q55ZK5</accession>
<dbReference type="GeneID" id="3253355"/>
<feature type="transmembrane region" description="Helical" evidence="6">
    <location>
        <begin position="216"/>
        <end position="238"/>
    </location>
</feature>
<proteinExistence type="predicted"/>
<dbReference type="eggNOG" id="ENOG502S0C9">
    <property type="taxonomic scope" value="Eukaryota"/>
</dbReference>
<dbReference type="Gene3D" id="1.20.1250.20">
    <property type="entry name" value="MFS general substrate transporter like domains"/>
    <property type="match status" value="1"/>
</dbReference>
<feature type="transmembrane region" description="Helical" evidence="6">
    <location>
        <begin position="589"/>
        <end position="610"/>
    </location>
</feature>
<feature type="region of interest" description="Disordered" evidence="5">
    <location>
        <begin position="331"/>
        <end position="351"/>
    </location>
</feature>
<dbReference type="PANTHER" id="PTHR21576">
    <property type="entry name" value="UNCHARACTERIZED NODULIN-LIKE PROTEIN"/>
    <property type="match status" value="1"/>
</dbReference>
<keyword evidence="4 6" id="KW-0472">Membrane</keyword>
<evidence type="ECO:0000256" key="3">
    <source>
        <dbReference type="ARBA" id="ARBA00022989"/>
    </source>
</evidence>
<accession>Q5KNW9</accession>
<keyword evidence="3 6" id="KW-1133">Transmembrane helix</keyword>
<dbReference type="PaxDb" id="214684-Q5KNW9"/>
<dbReference type="RefSeq" id="XP_566790.2">
    <property type="nucleotide sequence ID" value="XM_566790.2"/>
</dbReference>
<feature type="domain" description="NFD4 C-terminal" evidence="7">
    <location>
        <begin position="522"/>
        <end position="651"/>
    </location>
</feature>
<dbReference type="KEGG" id="cne:CNA05030"/>
<dbReference type="OrthoDB" id="410267at2759"/>
<evidence type="ECO:0000313" key="9">
    <source>
        <dbReference type="Proteomes" id="UP000002149"/>
    </source>
</evidence>
<organism evidence="8 9">
    <name type="scientific">Cryptococcus deneoformans (strain JEC21 / ATCC MYA-565)</name>
    <name type="common">Cryptococcus neoformans var. neoformans serotype D</name>
    <dbReference type="NCBI Taxonomy" id="214684"/>
    <lineage>
        <taxon>Eukaryota</taxon>
        <taxon>Fungi</taxon>
        <taxon>Dikarya</taxon>
        <taxon>Basidiomycota</taxon>
        <taxon>Agaricomycotina</taxon>
        <taxon>Tremellomycetes</taxon>
        <taxon>Tremellales</taxon>
        <taxon>Cryptococcaceae</taxon>
        <taxon>Cryptococcus</taxon>
        <taxon>Cryptococcus neoformans species complex</taxon>
    </lineage>
</organism>
<feature type="transmembrane region" description="Helical" evidence="6">
    <location>
        <begin position="528"/>
        <end position="547"/>
    </location>
</feature>
<evidence type="ECO:0000313" key="8">
    <source>
        <dbReference type="EMBL" id="AAW40971.2"/>
    </source>
</evidence>
<dbReference type="Proteomes" id="UP000002149">
    <property type="component" value="Chromosome 1"/>
</dbReference>
<dbReference type="Pfam" id="PF23262">
    <property type="entry name" value="NFD4_C"/>
    <property type="match status" value="1"/>
</dbReference>
<feature type="compositionally biased region" description="Basic and acidic residues" evidence="5">
    <location>
        <begin position="489"/>
        <end position="514"/>
    </location>
</feature>
<keyword evidence="2 6" id="KW-0812">Transmembrane</keyword>
<feature type="transmembrane region" description="Helical" evidence="6">
    <location>
        <begin position="630"/>
        <end position="651"/>
    </location>
</feature>
<dbReference type="AlphaFoldDB" id="Q5KNW9"/>
<evidence type="ECO:0000256" key="5">
    <source>
        <dbReference type="SAM" id="MobiDB-lite"/>
    </source>
</evidence>
<name>Q5KNW9_CRYD1</name>
<reference evidence="8 9" key="1">
    <citation type="journal article" date="2005" name="Science">
        <title>The genome of the basidiomycetous yeast and human pathogen Cryptococcus neoformans.</title>
        <authorList>
            <person name="Loftus B.J."/>
            <person name="Fung E."/>
            <person name="Roncaglia P."/>
            <person name="Rowley D."/>
            <person name="Amedeo P."/>
            <person name="Bruno D."/>
            <person name="Vamathevan J."/>
            <person name="Miranda M."/>
            <person name="Anderson I.J."/>
            <person name="Fraser J.A."/>
            <person name="Allen J.E."/>
            <person name="Bosdet I.E."/>
            <person name="Brent M.R."/>
            <person name="Chiu R."/>
            <person name="Doering T.L."/>
            <person name="Donlin M.J."/>
            <person name="D'Souza C.A."/>
            <person name="Fox D.S."/>
            <person name="Grinberg V."/>
            <person name="Fu J."/>
            <person name="Fukushima M."/>
            <person name="Haas B.J."/>
            <person name="Huang J.C."/>
            <person name="Janbon G."/>
            <person name="Jones S.J."/>
            <person name="Koo H.L."/>
            <person name="Krzywinski M.I."/>
            <person name="Kwon-Chung J.K."/>
            <person name="Lengeler K.B."/>
            <person name="Maiti R."/>
            <person name="Marra M.A."/>
            <person name="Marra R.E."/>
            <person name="Mathewson C.A."/>
            <person name="Mitchell T.G."/>
            <person name="Pertea M."/>
            <person name="Riggs F.R."/>
            <person name="Salzberg S.L."/>
            <person name="Schein J.E."/>
            <person name="Shvartsbeyn A."/>
            <person name="Shin H."/>
            <person name="Shumway M."/>
            <person name="Specht C.A."/>
            <person name="Suh B.B."/>
            <person name="Tenney A."/>
            <person name="Utterback T.R."/>
            <person name="Wickes B.L."/>
            <person name="Wortman J.R."/>
            <person name="Wye N.H."/>
            <person name="Kronstad J.W."/>
            <person name="Lodge J.K."/>
            <person name="Heitman J."/>
            <person name="Davis R.W."/>
            <person name="Fraser C.M."/>
            <person name="Hyman R.W."/>
        </authorList>
    </citation>
    <scope>NUCLEOTIDE SEQUENCE [LARGE SCALE GENOMIC DNA]</scope>
    <source>
        <strain evidence="9">JEC21 / ATCC MYA-565</strain>
    </source>
</reference>
<feature type="transmembrane region" description="Helical" evidence="6">
    <location>
        <begin position="250"/>
        <end position="272"/>
    </location>
</feature>
<feature type="transmembrane region" description="Helical" evidence="6">
    <location>
        <begin position="149"/>
        <end position="168"/>
    </location>
</feature>
<feature type="compositionally biased region" description="Polar residues" evidence="5">
    <location>
        <begin position="342"/>
        <end position="351"/>
    </location>
</feature>
<feature type="transmembrane region" description="Helical" evidence="6">
    <location>
        <begin position="175"/>
        <end position="196"/>
    </location>
</feature>
<evidence type="ECO:0000256" key="2">
    <source>
        <dbReference type="ARBA" id="ARBA00022692"/>
    </source>
</evidence>
<dbReference type="InterPro" id="IPR056555">
    <property type="entry name" value="NFD4_C"/>
</dbReference>
<sequence>MRGRALSAIAALSRFYLARRFRTECLCLTAMSSERAPVVLYDIERSAATSSPDIPHILHAKRLGTRRLPRLPWPRPLANALTCLAIAASALQANGVYCWATYGPVVASMRRLDGTQAQTIVVGGIVGVYLMAAPLGSLTDRYGPRIGSLVSACLSAAGYLSFAAILATSTAETPLLYVWLTAAYFLVGAATVGSYFACLTCASLSFPTHPTLSLSLPLSLIGLSSLALSSFSSLRIFISPSTGDLDPVKFLFFLGLLSPGVNLFGALFMRIIQPTTPPLLEQDVHFPGQDEDTEPGSPISQFLHLSEHTPLLIGGPEAARPALEQSYASIRDGDEAEDSSKPSHLSNVNNTGPEAGQWGVWDLIADWQGFWIFGILVALVIGPGEMTIASIGSILTSLLPTPSSLPTPFSLFTPDNISYASITNDTDIDTDTNPLAQRNTQVFLISLSSTLARLFTGFLADYLSPPPTAVPNPAYRPDQDDPLASTPSPHDDDDHHAIAAGDGDDRERAHPEPPHLWKQIHKVRMSRAAMTGTCALLLGGVYVFAAAGLQGGKGEKRLWVLSVGVGGMYGALFTLTPAIVSLHFGPTNFGLAWGMISYFAALGSVVYSYLYALLSIPSDSQTECHGTHCFRVTFIVCAVSCFVGSLGLWLLGRRWKV</sequence>
<feature type="transmembrane region" description="Helical" evidence="6">
    <location>
        <begin position="559"/>
        <end position="582"/>
    </location>
</feature>
<dbReference type="PANTHER" id="PTHR21576:SF158">
    <property type="entry name" value="RIBOSOMAL RNA-PROCESSING PROTEIN 12-LIKE CONSERVED DOMAIN-CONTAINING PROTEIN"/>
    <property type="match status" value="1"/>
</dbReference>
<protein>
    <submittedName>
        <fullName evidence="8">Transporter, putative</fullName>
    </submittedName>
</protein>